<accession>A0A5E4VNX1</accession>
<feature type="region of interest" description="Disordered" evidence="1">
    <location>
        <begin position="951"/>
        <end position="997"/>
    </location>
</feature>
<proteinExistence type="predicted"/>
<evidence type="ECO:0000256" key="1">
    <source>
        <dbReference type="SAM" id="MobiDB-lite"/>
    </source>
</evidence>
<reference evidence="2 3" key="1">
    <citation type="submission" date="2019-08" db="EMBL/GenBank/DDBJ databases">
        <authorList>
            <person name="Peeters C."/>
        </authorList>
    </citation>
    <scope>NUCLEOTIDE SEQUENCE [LARGE SCALE GENOMIC DNA]</scope>
    <source>
        <strain evidence="2 3">LMG 31108</strain>
    </source>
</reference>
<feature type="region of interest" description="Disordered" evidence="1">
    <location>
        <begin position="89"/>
        <end position="110"/>
    </location>
</feature>
<dbReference type="Proteomes" id="UP000406256">
    <property type="component" value="Unassembled WGS sequence"/>
</dbReference>
<evidence type="ECO:0000313" key="3">
    <source>
        <dbReference type="Proteomes" id="UP000406256"/>
    </source>
</evidence>
<feature type="compositionally biased region" description="Basic and acidic residues" evidence="1">
    <location>
        <begin position="98"/>
        <end position="110"/>
    </location>
</feature>
<feature type="region of interest" description="Disordered" evidence="1">
    <location>
        <begin position="1"/>
        <end position="41"/>
    </location>
</feature>
<keyword evidence="3" id="KW-1185">Reference proteome</keyword>
<evidence type="ECO:0000313" key="2">
    <source>
        <dbReference type="EMBL" id="VVE13911.1"/>
    </source>
</evidence>
<feature type="region of interest" description="Disordered" evidence="1">
    <location>
        <begin position="1072"/>
        <end position="1156"/>
    </location>
</feature>
<feature type="compositionally biased region" description="Low complexity" evidence="1">
    <location>
        <begin position="1077"/>
        <end position="1105"/>
    </location>
</feature>
<sequence>MIPSIQRHAPSPPSRAAHASPASPAAPVPSSSATGQNIRLSPTHRQPWEFVRAGSLAPPRSCATQWPTLATDKSPRKYSDFAPAQKFLKPSACPATEGRPDSDQAGSERRALLSRVRVQPAAPTLAPLPVSTPVSVPAADAARESRRDVPLGLFVHGGKYIRVNNTGNRLSVFPPHEAQQLGLPPTPRLHQRIRGDIAQELLSPAAQPPTSAPETPLLSQGDAAWLVPLRLSHLVPDIGFTKSLFGVRMPEQPSTVVVQLEKHWFYASRGFAQRSGTHAFDRLDPDVPDDKLLIDRFLELKQHLKTHSPQLRRTANFRNVERQLDASQPPTRRPRPASWTADEAMKIFTSEKAQRAFVAANKASMASRSRFDAKRDEFDLAVYRTLLGPDMVFETDGEWNIGNTAGVADLKSRLRECNFAFASVLTPYGRKVYFSLSGGARAAGLSLAIHDKMGEAEEVTIGPVAFIDAKRRLARFRHESPDSPSKTALQVNLPVLDPACSSNVDHVNDAEQIIATVVARDARTVPLIGGIHFNTLLDTCDSCASTLALLQTQTQRPVSVIYHRDYGVTTANSRDRTILAIQQVAKAINDLHAGRMTGNVAEMVAVARKLPVPPLVASLSNALLRFDGSFTDAAYLGLISNACYLRLLGVLARNEVIETTAVVDMLLSAQGRAYVSLLATRVATHPLLARAWASLLHELKAAGAQRAALLRVLLSKPDGSGRCFYVELLRAPHAPGDARNALLAWLKSAGLVPRPRELPAYVSLMRTCKLSLRLLLQADSVSALSFEHVTLDALLREARESLSLTALDTADNARLAQRMRESMPTIRIAEQRAFREMVEQQVQAAWKDVLPESTAPSYIAKDIIEQYGPDYGAALSSARKAAREAIIEQEVAAYAEFQRRHPGASQEVLEAQFEACLRSARATYMATIADDAQSCVASSIVSATALQSATGAKHAVSKEKMRERSKRAVRSARQDASEAAAQASENARKETVRQQAEATASSARIEAQKIAAAHALVSVGSAAHTAATHEAQTLARQKAQAVSKTAALQAHADACKTAKQEATTQARVAVADRVKQASHAHAPAHAPAPQAEPSAPASQASDQPAGEASTGLEHIAWPRVPAKSPSPDEIEVRLRALRSREGRDRSTPLQPRLRNE</sequence>
<name>A0A5E4VNX1_9BURK</name>
<feature type="compositionally biased region" description="Basic and acidic residues" evidence="1">
    <location>
        <begin position="1130"/>
        <end position="1146"/>
    </location>
</feature>
<dbReference type="EMBL" id="CABPSB010000009">
    <property type="protein sequence ID" value="VVE13911.1"/>
    <property type="molecule type" value="Genomic_DNA"/>
</dbReference>
<feature type="compositionally biased region" description="Low complexity" evidence="1">
    <location>
        <begin position="14"/>
        <end position="33"/>
    </location>
</feature>
<dbReference type="AlphaFoldDB" id="A0A5E4VNX1"/>
<protein>
    <submittedName>
        <fullName evidence="2">Uncharacterized protein</fullName>
    </submittedName>
</protein>
<gene>
    <name evidence="2" type="ORF">PAN31108_02769</name>
</gene>
<organism evidence="2 3">
    <name type="scientific">Pandoraea anhela</name>
    <dbReference type="NCBI Taxonomy" id="2508295"/>
    <lineage>
        <taxon>Bacteria</taxon>
        <taxon>Pseudomonadati</taxon>
        <taxon>Pseudomonadota</taxon>
        <taxon>Betaproteobacteria</taxon>
        <taxon>Burkholderiales</taxon>
        <taxon>Burkholderiaceae</taxon>
        <taxon>Pandoraea</taxon>
    </lineage>
</organism>